<keyword evidence="3 10" id="KW-0813">Transport</keyword>
<comment type="caution">
    <text evidence="15">The sequence shown here is derived from an EMBL/GenBank/DDBJ whole genome shotgun (WGS) entry which is preliminary data.</text>
</comment>
<dbReference type="InterPro" id="IPR049179">
    <property type="entry name" value="T2SSK_SAM-like_2nd"/>
</dbReference>
<evidence type="ECO:0000256" key="2">
    <source>
        <dbReference type="ARBA" id="ARBA00007246"/>
    </source>
</evidence>
<feature type="chain" id="PRO_5018183933" description="Type II secretion system protein K" evidence="12">
    <location>
        <begin position="30"/>
        <end position="318"/>
    </location>
</feature>
<dbReference type="SUPFAM" id="SSF54523">
    <property type="entry name" value="Pili subunits"/>
    <property type="match status" value="1"/>
</dbReference>
<name>A0A3N0VA77_9GAMM</name>
<protein>
    <recommendedName>
        <fullName evidence="10">Type II secretion system protein K</fullName>
    </recommendedName>
</protein>
<dbReference type="Proteomes" id="UP000282106">
    <property type="component" value="Unassembled WGS sequence"/>
</dbReference>
<dbReference type="FunCoup" id="A0A3N0VA77">
    <property type="interactions" value="44"/>
</dbReference>
<dbReference type="InterPro" id="IPR045584">
    <property type="entry name" value="Pilin-like"/>
</dbReference>
<dbReference type="Pfam" id="PF03934">
    <property type="entry name" value="T2SSK"/>
    <property type="match status" value="1"/>
</dbReference>
<dbReference type="Gene3D" id="3.30.1300.30">
    <property type="entry name" value="GSPII I/J protein-like"/>
    <property type="match status" value="1"/>
</dbReference>
<dbReference type="PANTHER" id="PTHR38831:SF1">
    <property type="entry name" value="TYPE II SECRETION SYSTEM PROTEIN K-RELATED"/>
    <property type="match status" value="1"/>
</dbReference>
<dbReference type="GO" id="GO:0009306">
    <property type="term" value="P:protein secretion"/>
    <property type="evidence" value="ECO:0007669"/>
    <property type="project" value="InterPro"/>
</dbReference>
<evidence type="ECO:0000256" key="8">
    <source>
        <dbReference type="ARBA" id="ARBA00022989"/>
    </source>
</evidence>
<feature type="domain" description="T2SS protein K second SAM-like" evidence="13">
    <location>
        <begin position="219"/>
        <end position="267"/>
    </location>
</feature>
<keyword evidence="9 10" id="KW-0472">Membrane</keyword>
<keyword evidence="12" id="KW-0732">Signal</keyword>
<dbReference type="InterPro" id="IPR005628">
    <property type="entry name" value="GspK"/>
</dbReference>
<dbReference type="PIRSF" id="PIRSF002786">
    <property type="entry name" value="XcpX"/>
    <property type="match status" value="1"/>
</dbReference>
<dbReference type="EMBL" id="RJVO01000004">
    <property type="protein sequence ID" value="ROH89615.1"/>
    <property type="molecule type" value="Genomic_DNA"/>
</dbReference>
<dbReference type="InParanoid" id="A0A3N0VA77"/>
<dbReference type="NCBIfam" id="NF037980">
    <property type="entry name" value="T2SS_GspK"/>
    <property type="match status" value="1"/>
</dbReference>
<evidence type="ECO:0000256" key="11">
    <source>
        <dbReference type="SAM" id="MobiDB-lite"/>
    </source>
</evidence>
<dbReference type="GO" id="GO:0005886">
    <property type="term" value="C:plasma membrane"/>
    <property type="evidence" value="ECO:0007669"/>
    <property type="project" value="UniProtKB-SubCell"/>
</dbReference>
<organism evidence="15 16">
    <name type="scientific">Stagnimonas aquatica</name>
    <dbReference type="NCBI Taxonomy" id="2689987"/>
    <lineage>
        <taxon>Bacteria</taxon>
        <taxon>Pseudomonadati</taxon>
        <taxon>Pseudomonadota</taxon>
        <taxon>Gammaproteobacteria</taxon>
        <taxon>Nevskiales</taxon>
        <taxon>Nevskiaceae</taxon>
        <taxon>Stagnimonas</taxon>
    </lineage>
</organism>
<evidence type="ECO:0000256" key="5">
    <source>
        <dbReference type="ARBA" id="ARBA00022519"/>
    </source>
</evidence>
<evidence type="ECO:0000259" key="14">
    <source>
        <dbReference type="Pfam" id="PF21687"/>
    </source>
</evidence>
<keyword evidence="8" id="KW-1133">Transmembrane helix</keyword>
<reference evidence="15 16" key="1">
    <citation type="submission" date="2018-10" db="EMBL/GenBank/DDBJ databases">
        <authorList>
            <person name="Chen W.-M."/>
        </authorList>
    </citation>
    <scope>NUCLEOTIDE SEQUENCE [LARGE SCALE GENOMIC DNA]</scope>
    <source>
        <strain evidence="15 16">THS-13</strain>
    </source>
</reference>
<evidence type="ECO:0000256" key="12">
    <source>
        <dbReference type="SAM" id="SignalP"/>
    </source>
</evidence>
<keyword evidence="16" id="KW-1185">Reference proteome</keyword>
<evidence type="ECO:0000256" key="9">
    <source>
        <dbReference type="ARBA" id="ARBA00023136"/>
    </source>
</evidence>
<comment type="similarity">
    <text evidence="2 10">Belongs to the GSP K family.</text>
</comment>
<dbReference type="AlphaFoldDB" id="A0A3N0VA77"/>
<dbReference type="Gene3D" id="1.10.40.60">
    <property type="entry name" value="EpsJ-like"/>
    <property type="match status" value="2"/>
</dbReference>
<dbReference type="SUPFAM" id="SSF158544">
    <property type="entry name" value="GspK insert domain-like"/>
    <property type="match status" value="1"/>
</dbReference>
<dbReference type="InterPro" id="IPR038072">
    <property type="entry name" value="GspK_central_sf"/>
</dbReference>
<evidence type="ECO:0000256" key="1">
    <source>
        <dbReference type="ARBA" id="ARBA00004533"/>
    </source>
</evidence>
<dbReference type="InterPro" id="IPR049031">
    <property type="entry name" value="T2SSK_SAM-like_1st"/>
</dbReference>
<gene>
    <name evidence="15" type="ORF">ED208_10840</name>
</gene>
<evidence type="ECO:0000313" key="16">
    <source>
        <dbReference type="Proteomes" id="UP000282106"/>
    </source>
</evidence>
<evidence type="ECO:0000256" key="7">
    <source>
        <dbReference type="ARBA" id="ARBA00022927"/>
    </source>
</evidence>
<evidence type="ECO:0000256" key="3">
    <source>
        <dbReference type="ARBA" id="ARBA00022448"/>
    </source>
</evidence>
<evidence type="ECO:0000256" key="6">
    <source>
        <dbReference type="ARBA" id="ARBA00022692"/>
    </source>
</evidence>
<evidence type="ECO:0000313" key="15">
    <source>
        <dbReference type="EMBL" id="ROH89615.1"/>
    </source>
</evidence>
<feature type="signal peptide" evidence="12">
    <location>
        <begin position="1"/>
        <end position="29"/>
    </location>
</feature>
<evidence type="ECO:0000256" key="10">
    <source>
        <dbReference type="PIRNR" id="PIRNR002786"/>
    </source>
</evidence>
<keyword evidence="4 10" id="KW-1003">Cell membrane</keyword>
<dbReference type="RefSeq" id="WP_123211912.1">
    <property type="nucleotide sequence ID" value="NZ_RJVO01000004.1"/>
</dbReference>
<keyword evidence="6" id="KW-0812">Transmembrane</keyword>
<proteinExistence type="inferred from homology"/>
<feature type="domain" description="T2SS protein K first SAM-like" evidence="14">
    <location>
        <begin position="105"/>
        <end position="209"/>
    </location>
</feature>
<feature type="region of interest" description="Disordered" evidence="11">
    <location>
        <begin position="245"/>
        <end position="264"/>
    </location>
</feature>
<sequence length="318" mass="34365">MKRSSRLRSRGIALITAMLVMALATIATAAVLGSANAAIRRTATLIDGERAWWYADGLESWVLSVLKRDLQKNNIDSLDEDWARPVDYLPVEQGALRGHLEDLQGRFNLNNLGSNKPLVFVKQFQSLFGQVPGLDASQASAIAEAIRDWIDSNQVPGGSGGAEDSDYQSLAQPYRSADQPLRSPTELLAIKGVTPEIYRALAPFVTALPLGGGGAPTPVNVNTAKPEVLYSLSDQIDKQKMDQWLQKRKSEPVDNPQKLQSDGTLPADVTADLVSAKTSYFLMVAEAFIGSGRVALYSVVLRPGSGTPTIISRSLDTE</sequence>
<keyword evidence="5 10" id="KW-0997">Cell inner membrane</keyword>
<evidence type="ECO:0000256" key="4">
    <source>
        <dbReference type="ARBA" id="ARBA00022475"/>
    </source>
</evidence>
<dbReference type="Pfam" id="PF21687">
    <property type="entry name" value="T2SSK_1st"/>
    <property type="match status" value="1"/>
</dbReference>
<accession>A0A3N0VA77</accession>
<dbReference type="PANTHER" id="PTHR38831">
    <property type="entry name" value="TYPE II SECRETION SYSTEM PROTEIN K"/>
    <property type="match status" value="1"/>
</dbReference>
<evidence type="ECO:0000259" key="13">
    <source>
        <dbReference type="Pfam" id="PF03934"/>
    </source>
</evidence>
<keyword evidence="7" id="KW-0653">Protein transport</keyword>
<comment type="subcellular location">
    <subcellularLocation>
        <location evidence="1 10">Cell inner membrane</location>
    </subcellularLocation>
</comment>